<evidence type="ECO:0000313" key="2">
    <source>
        <dbReference type="EMBL" id="BCD88142.1"/>
    </source>
</evidence>
<dbReference type="Proteomes" id="UP001064896">
    <property type="component" value="Chromosome"/>
</dbReference>
<proteinExistence type="predicted"/>
<accession>A0ABM7LEX9</accession>
<feature type="domain" description="DUF4440" evidence="1">
    <location>
        <begin position="9"/>
        <end position="110"/>
    </location>
</feature>
<dbReference type="RefSeq" id="WP_265168314.1">
    <property type="nucleotide sequence ID" value="NZ_AP023081.1"/>
</dbReference>
<organism evidence="2 3">
    <name type="scientific">Pseudomonas solani</name>
    <dbReference type="NCBI Taxonomy" id="2731552"/>
    <lineage>
        <taxon>Bacteria</taxon>
        <taxon>Pseudomonadati</taxon>
        <taxon>Pseudomonadota</taxon>
        <taxon>Gammaproteobacteria</taxon>
        <taxon>Pseudomonadales</taxon>
        <taxon>Pseudomonadaceae</taxon>
        <taxon>Pseudomonas</taxon>
    </lineage>
</organism>
<name>A0ABM7LEX9_9PSED</name>
<keyword evidence="3" id="KW-1185">Reference proteome</keyword>
<evidence type="ECO:0000259" key="1">
    <source>
        <dbReference type="Pfam" id="PF14534"/>
    </source>
</evidence>
<protein>
    <submittedName>
        <fullName evidence="2">DUF4440 domain-containing protein</fullName>
    </submittedName>
</protein>
<dbReference type="EMBL" id="AP023081">
    <property type="protein sequence ID" value="BCD88142.1"/>
    <property type="molecule type" value="Genomic_DNA"/>
</dbReference>
<evidence type="ECO:0000313" key="3">
    <source>
        <dbReference type="Proteomes" id="UP001064896"/>
    </source>
</evidence>
<dbReference type="InterPro" id="IPR032710">
    <property type="entry name" value="NTF2-like_dom_sf"/>
</dbReference>
<sequence length="120" mass="13776">MDAQLEYLIRALEERLLQSHTRQDAEALEQLLAEGFIEFGARGVVWNRSEVIQGLLEQAFVQRTLEDFRVRLLADDVVLATYVCATPSADGTVRSLRSSVWRQQQGAWRMEFHQGTRIPD</sequence>
<dbReference type="SUPFAM" id="SSF54427">
    <property type="entry name" value="NTF2-like"/>
    <property type="match status" value="1"/>
</dbReference>
<dbReference type="Gene3D" id="3.10.450.50">
    <property type="match status" value="1"/>
</dbReference>
<reference evidence="2" key="1">
    <citation type="submission" date="2020-05" db="EMBL/GenBank/DDBJ databases">
        <title>Complete genome sequence of Pseudomonas sp. Sm006.</title>
        <authorList>
            <person name="Takeuchi K."/>
            <person name="Someya N."/>
        </authorList>
    </citation>
    <scope>NUCLEOTIDE SEQUENCE</scope>
    <source>
        <strain evidence="2">Sm006</strain>
    </source>
</reference>
<dbReference type="Pfam" id="PF14534">
    <property type="entry name" value="DUF4440"/>
    <property type="match status" value="1"/>
</dbReference>
<dbReference type="InterPro" id="IPR027843">
    <property type="entry name" value="DUF4440"/>
</dbReference>
<gene>
    <name evidence="2" type="ORF">PSm6_45490</name>
</gene>